<dbReference type="SUPFAM" id="SSF51905">
    <property type="entry name" value="FAD/NAD(P)-binding domain"/>
    <property type="match status" value="1"/>
</dbReference>
<dbReference type="GO" id="GO:0050660">
    <property type="term" value="F:flavin adenine dinucleotide binding"/>
    <property type="evidence" value="ECO:0007669"/>
    <property type="project" value="TreeGrafter"/>
</dbReference>
<dbReference type="Gene3D" id="3.50.50.100">
    <property type="match status" value="1"/>
</dbReference>
<evidence type="ECO:0000256" key="1">
    <source>
        <dbReference type="ARBA" id="ARBA00006442"/>
    </source>
</evidence>
<feature type="domain" description="FAD/NAD(P)-binding" evidence="5">
    <location>
        <begin position="6"/>
        <end position="309"/>
    </location>
</feature>
<dbReference type="GO" id="GO:0005737">
    <property type="term" value="C:cytoplasm"/>
    <property type="evidence" value="ECO:0007669"/>
    <property type="project" value="TreeGrafter"/>
</dbReference>
<proteinExistence type="inferred from homology"/>
<evidence type="ECO:0000313" key="7">
    <source>
        <dbReference type="Proteomes" id="UP000799757"/>
    </source>
</evidence>
<keyword evidence="7" id="KW-1185">Reference proteome</keyword>
<dbReference type="EMBL" id="MU001780">
    <property type="protein sequence ID" value="KAF2798583.1"/>
    <property type="molecule type" value="Genomic_DNA"/>
</dbReference>
<protein>
    <submittedName>
        <fullName evidence="6">FAD/NAD(P)-binding domain-containing protein</fullName>
    </submittedName>
</protein>
<dbReference type="Pfam" id="PF07992">
    <property type="entry name" value="Pyr_redox_2"/>
    <property type="match status" value="1"/>
</dbReference>
<dbReference type="PRINTS" id="PR00411">
    <property type="entry name" value="PNDRDTASEI"/>
</dbReference>
<dbReference type="InterPro" id="IPR036188">
    <property type="entry name" value="FAD/NAD-bd_sf"/>
</dbReference>
<evidence type="ECO:0000256" key="2">
    <source>
        <dbReference type="ARBA" id="ARBA00022630"/>
    </source>
</evidence>
<name>A0A6A6XQZ7_9PLEO</name>
<gene>
    <name evidence="6" type="ORF">K505DRAFT_321731</name>
</gene>
<keyword evidence="3" id="KW-0274">FAD</keyword>
<dbReference type="GO" id="GO:0004174">
    <property type="term" value="F:electron-transferring-flavoprotein dehydrogenase activity"/>
    <property type="evidence" value="ECO:0007669"/>
    <property type="project" value="TreeGrafter"/>
</dbReference>
<evidence type="ECO:0000313" key="6">
    <source>
        <dbReference type="EMBL" id="KAF2798583.1"/>
    </source>
</evidence>
<dbReference type="InterPro" id="IPR023753">
    <property type="entry name" value="FAD/NAD-binding_dom"/>
</dbReference>
<dbReference type="OrthoDB" id="202203at2759"/>
<dbReference type="PANTHER" id="PTHR43735:SF3">
    <property type="entry name" value="FERROPTOSIS SUPPRESSOR PROTEIN 1"/>
    <property type="match status" value="1"/>
</dbReference>
<keyword evidence="2" id="KW-0285">Flavoprotein</keyword>
<evidence type="ECO:0000259" key="5">
    <source>
        <dbReference type="Pfam" id="PF07992"/>
    </source>
</evidence>
<organism evidence="6 7">
    <name type="scientific">Melanomma pulvis-pyrius CBS 109.77</name>
    <dbReference type="NCBI Taxonomy" id="1314802"/>
    <lineage>
        <taxon>Eukaryota</taxon>
        <taxon>Fungi</taxon>
        <taxon>Dikarya</taxon>
        <taxon>Ascomycota</taxon>
        <taxon>Pezizomycotina</taxon>
        <taxon>Dothideomycetes</taxon>
        <taxon>Pleosporomycetidae</taxon>
        <taxon>Pleosporales</taxon>
        <taxon>Melanommataceae</taxon>
        <taxon>Melanomma</taxon>
    </lineage>
</organism>
<dbReference type="Proteomes" id="UP000799757">
    <property type="component" value="Unassembled WGS sequence"/>
</dbReference>
<evidence type="ECO:0000256" key="3">
    <source>
        <dbReference type="ARBA" id="ARBA00022827"/>
    </source>
</evidence>
<evidence type="ECO:0000256" key="4">
    <source>
        <dbReference type="ARBA" id="ARBA00023002"/>
    </source>
</evidence>
<dbReference type="PANTHER" id="PTHR43735">
    <property type="entry name" value="APOPTOSIS-INDUCING FACTOR 1"/>
    <property type="match status" value="1"/>
</dbReference>
<comment type="similarity">
    <text evidence="1">Belongs to the FAD-dependent oxidoreductase family.</text>
</comment>
<dbReference type="AlphaFoldDB" id="A0A6A6XQZ7"/>
<accession>A0A6A6XQZ7</accession>
<reference evidence="6" key="1">
    <citation type="journal article" date="2020" name="Stud. Mycol.">
        <title>101 Dothideomycetes genomes: a test case for predicting lifestyles and emergence of pathogens.</title>
        <authorList>
            <person name="Haridas S."/>
            <person name="Albert R."/>
            <person name="Binder M."/>
            <person name="Bloem J."/>
            <person name="Labutti K."/>
            <person name="Salamov A."/>
            <person name="Andreopoulos B."/>
            <person name="Baker S."/>
            <person name="Barry K."/>
            <person name="Bills G."/>
            <person name="Bluhm B."/>
            <person name="Cannon C."/>
            <person name="Castanera R."/>
            <person name="Culley D."/>
            <person name="Daum C."/>
            <person name="Ezra D."/>
            <person name="Gonzalez J."/>
            <person name="Henrissat B."/>
            <person name="Kuo A."/>
            <person name="Liang C."/>
            <person name="Lipzen A."/>
            <person name="Lutzoni F."/>
            <person name="Magnuson J."/>
            <person name="Mondo S."/>
            <person name="Nolan M."/>
            <person name="Ohm R."/>
            <person name="Pangilinan J."/>
            <person name="Park H.-J."/>
            <person name="Ramirez L."/>
            <person name="Alfaro M."/>
            <person name="Sun H."/>
            <person name="Tritt A."/>
            <person name="Yoshinaga Y."/>
            <person name="Zwiers L.-H."/>
            <person name="Turgeon B."/>
            <person name="Goodwin S."/>
            <person name="Spatafora J."/>
            <person name="Crous P."/>
            <person name="Grigoriev I."/>
        </authorList>
    </citation>
    <scope>NUCLEOTIDE SEQUENCE</scope>
    <source>
        <strain evidence="6">CBS 109.77</strain>
    </source>
</reference>
<keyword evidence="4" id="KW-0560">Oxidoreductase</keyword>
<sequence length="419" mass="45866">MSEQRNIVILGASFGGIPTTHYILKHILPPLKAKNDAKYHVYLIDRSSDWYFRIASPRAGASIALMPKEKLLYDIPTIFKQYSTNDFTFIEASITSLDTAERTVSYKKSESLRDERLSYHALIVATGSKTHDPVYSMHTDSKATMDAIHTMNRQVSTAKSIIIVGGGATGVESAGEIGEFLNGKPGWFSQPTPKARITIITASSQLLPELRLAIGKTAEEKLKKLGVDVVYNTRVVDVATTESGRTTVTLAKGEKLEADLYIPANGLIPNSSFLPPALLNPAGYLVTNPKTLRVDAAGPRIYAVGDIASHSNHTAIQITASLPTLLVNLKRDLFAFNPAFPGEKPKGKDREFKPSTKEMLTVPIGSAGGVGAIFGWRVPNWFVWMVKARDYLTGLLVPGYLTGDVVKKEFKWSREESVV</sequence>
<dbReference type="PRINTS" id="PR00368">
    <property type="entry name" value="FADPNR"/>
</dbReference>